<dbReference type="InterPro" id="IPR006674">
    <property type="entry name" value="HD_domain"/>
</dbReference>
<evidence type="ECO:0000313" key="2">
    <source>
        <dbReference type="EMBL" id="RKP58702.1"/>
    </source>
</evidence>
<dbReference type="PANTHER" id="PTHR40202:SF1">
    <property type="entry name" value="HD DOMAIN-CONTAINING PROTEIN"/>
    <property type="match status" value="1"/>
</dbReference>
<proteinExistence type="predicted"/>
<dbReference type="OrthoDB" id="823268at2"/>
<dbReference type="InterPro" id="IPR052567">
    <property type="entry name" value="OP_Dioxygenase"/>
</dbReference>
<dbReference type="Gene3D" id="1.10.3210.10">
    <property type="entry name" value="Hypothetical protein af1432"/>
    <property type="match status" value="1"/>
</dbReference>
<dbReference type="RefSeq" id="WP_121082676.1">
    <property type="nucleotide sequence ID" value="NZ_RBZU01000001.1"/>
</dbReference>
<comment type="caution">
    <text evidence="2">The sequence shown here is derived from an EMBL/GenBank/DDBJ whole genome shotgun (WGS) entry which is preliminary data.</text>
</comment>
<evidence type="ECO:0000259" key="1">
    <source>
        <dbReference type="SMART" id="SM00471"/>
    </source>
</evidence>
<keyword evidence="3" id="KW-1185">Reference proteome</keyword>
<dbReference type="InterPro" id="IPR017670">
    <property type="entry name" value="Phosphonate_degrad-assoc"/>
</dbReference>
<protein>
    <submittedName>
        <fullName evidence="2">HD domain-containing protein</fullName>
    </submittedName>
</protein>
<dbReference type="EMBL" id="RBZU01000001">
    <property type="protein sequence ID" value="RKP58702.1"/>
    <property type="molecule type" value="Genomic_DNA"/>
</dbReference>
<dbReference type="NCBIfam" id="TIGR03276">
    <property type="entry name" value="Phn-HD"/>
    <property type="match status" value="1"/>
</dbReference>
<dbReference type="AlphaFoldDB" id="A0A494Y7M6"/>
<name>A0A494Y7M6_9BURK</name>
<sequence>MALSIDDIRQLYGSHGGIAYSGEPVTQLEHALQSAMLAEQAGAREELVVAAFLHDLGHLLNLQGESPTVQGIDDQHQYFALPFLRRVLPEAVLEPIRLHVDAKRCLCAIDDGYFAKLSADSVRSLKLQGGVFSIEEAQAFLAKPYAHDALQLRRWDDQAKVEGLDTPDLEHYIARVASVSARYMQDKQQDKTATGLV</sequence>
<gene>
    <name evidence="2" type="ORF">D7S86_01820</name>
</gene>
<organism evidence="2 3">
    <name type="scientific">Pararobbsia silviterrae</name>
    <dbReference type="NCBI Taxonomy" id="1792498"/>
    <lineage>
        <taxon>Bacteria</taxon>
        <taxon>Pseudomonadati</taxon>
        <taxon>Pseudomonadota</taxon>
        <taxon>Betaproteobacteria</taxon>
        <taxon>Burkholderiales</taxon>
        <taxon>Burkholderiaceae</taxon>
        <taxon>Pararobbsia</taxon>
    </lineage>
</organism>
<dbReference type="PANTHER" id="PTHR40202">
    <property type="match status" value="1"/>
</dbReference>
<dbReference type="Proteomes" id="UP000270342">
    <property type="component" value="Unassembled WGS sequence"/>
</dbReference>
<dbReference type="CDD" id="cd00077">
    <property type="entry name" value="HDc"/>
    <property type="match status" value="1"/>
</dbReference>
<reference evidence="2 3" key="1">
    <citation type="submission" date="2018-10" db="EMBL/GenBank/DDBJ databases">
        <title>Robbsia sp. DHC34, isolated from soil.</title>
        <authorList>
            <person name="Gao Z.-H."/>
            <person name="Qiu L.-H."/>
        </authorList>
    </citation>
    <scope>NUCLEOTIDE SEQUENCE [LARGE SCALE GENOMIC DNA]</scope>
    <source>
        <strain evidence="2 3">DHC34</strain>
    </source>
</reference>
<dbReference type="Pfam" id="PF01966">
    <property type="entry name" value="HD"/>
    <property type="match status" value="1"/>
</dbReference>
<feature type="domain" description="HD/PDEase" evidence="1">
    <location>
        <begin position="23"/>
        <end position="192"/>
    </location>
</feature>
<dbReference type="InterPro" id="IPR003607">
    <property type="entry name" value="HD/PDEase_dom"/>
</dbReference>
<dbReference type="SMART" id="SM00471">
    <property type="entry name" value="HDc"/>
    <property type="match status" value="1"/>
</dbReference>
<evidence type="ECO:0000313" key="3">
    <source>
        <dbReference type="Proteomes" id="UP000270342"/>
    </source>
</evidence>
<accession>A0A494Y7M6</accession>
<dbReference type="SUPFAM" id="SSF109604">
    <property type="entry name" value="HD-domain/PDEase-like"/>
    <property type="match status" value="1"/>
</dbReference>